<name>A0A0C4DR32_MAGP6</name>
<sequence length="253" mass="26828">MTQRNSVLSPFSGPCSTRQASIETKTPLREFGAMKNPLESAVSHAVLSSPRGLRNFVDRSTETSARHGNRDEGSRTPVLHHIVSERSPNEIGKVTAGAAKGIATAAAGGSTSSSTAFFKRSSTRPFLPSLGRWQRIAQRRGGLVVVQFSQDNAELIGIIGALVDSGGDRVEAAFGSATTAPSDPIERSHGKGDLGRDPSEGFRDTRSVPDGAIRIAGGRQCADGACKGVISSAPDIPLIPRIDREREDNKAWR</sequence>
<dbReference type="AlphaFoldDB" id="A0A0C4DR32"/>
<feature type="compositionally biased region" description="Basic and acidic residues" evidence="1">
    <location>
        <begin position="184"/>
        <end position="207"/>
    </location>
</feature>
<organism evidence="3 4">
    <name type="scientific">Magnaporthiopsis poae (strain ATCC 64411 / 73-15)</name>
    <name type="common">Kentucky bluegrass fungus</name>
    <name type="synonym">Magnaporthe poae</name>
    <dbReference type="NCBI Taxonomy" id="644358"/>
    <lineage>
        <taxon>Eukaryota</taxon>
        <taxon>Fungi</taxon>
        <taxon>Dikarya</taxon>
        <taxon>Ascomycota</taxon>
        <taxon>Pezizomycotina</taxon>
        <taxon>Sordariomycetes</taxon>
        <taxon>Sordariomycetidae</taxon>
        <taxon>Magnaporthales</taxon>
        <taxon>Magnaporthaceae</taxon>
        <taxon>Magnaporthiopsis</taxon>
    </lineage>
</organism>
<evidence type="ECO:0000313" key="3">
    <source>
        <dbReference type="EnsemblFungi" id="MAPG_02333T0"/>
    </source>
</evidence>
<dbReference type="Proteomes" id="UP000011715">
    <property type="component" value="Unassembled WGS sequence"/>
</dbReference>
<reference evidence="3" key="5">
    <citation type="submission" date="2015-06" db="UniProtKB">
        <authorList>
            <consortium name="EnsemblFungi"/>
        </authorList>
    </citation>
    <scope>IDENTIFICATION</scope>
    <source>
        <strain evidence="3">ATCC 64411</strain>
    </source>
</reference>
<gene>
    <name evidence="2" type="ORF">MAPG_02333</name>
</gene>
<feature type="region of interest" description="Disordered" evidence="1">
    <location>
        <begin position="1"/>
        <end position="20"/>
    </location>
</feature>
<dbReference type="EMBL" id="GL876967">
    <property type="protein sequence ID" value="KLU83269.1"/>
    <property type="molecule type" value="Genomic_DNA"/>
</dbReference>
<keyword evidence="4" id="KW-1185">Reference proteome</keyword>
<reference evidence="3" key="4">
    <citation type="journal article" date="2015" name="G3 (Bethesda)">
        <title>Genome sequences of three phytopathogenic species of the Magnaporthaceae family of fungi.</title>
        <authorList>
            <person name="Okagaki L.H."/>
            <person name="Nunes C.C."/>
            <person name="Sailsbery J."/>
            <person name="Clay B."/>
            <person name="Brown D."/>
            <person name="John T."/>
            <person name="Oh Y."/>
            <person name="Young N."/>
            <person name="Fitzgerald M."/>
            <person name="Haas B.J."/>
            <person name="Zeng Q."/>
            <person name="Young S."/>
            <person name="Adiconis X."/>
            <person name="Fan L."/>
            <person name="Levin J.Z."/>
            <person name="Mitchell T.K."/>
            <person name="Okubara P.A."/>
            <person name="Farman M.L."/>
            <person name="Kohn L.M."/>
            <person name="Birren B."/>
            <person name="Ma L.-J."/>
            <person name="Dean R.A."/>
        </authorList>
    </citation>
    <scope>NUCLEOTIDE SEQUENCE</scope>
    <source>
        <strain evidence="3">ATCC 64411 / 73-15</strain>
    </source>
</reference>
<feature type="region of interest" description="Disordered" evidence="1">
    <location>
        <begin position="176"/>
        <end position="210"/>
    </location>
</feature>
<reference evidence="4" key="2">
    <citation type="submission" date="2010-05" db="EMBL/GenBank/DDBJ databases">
        <title>The genome sequence of Magnaporthe poae strain ATCC 64411.</title>
        <authorList>
            <person name="Ma L.-J."/>
            <person name="Dead R."/>
            <person name="Young S."/>
            <person name="Zeng Q."/>
            <person name="Koehrsen M."/>
            <person name="Alvarado L."/>
            <person name="Berlin A."/>
            <person name="Chapman S.B."/>
            <person name="Chen Z."/>
            <person name="Freedman E."/>
            <person name="Gellesch M."/>
            <person name="Goldberg J."/>
            <person name="Griggs A."/>
            <person name="Gujja S."/>
            <person name="Heilman E.R."/>
            <person name="Heiman D."/>
            <person name="Hepburn T."/>
            <person name="Howarth C."/>
            <person name="Jen D."/>
            <person name="Larson L."/>
            <person name="Mehta T."/>
            <person name="Neiman D."/>
            <person name="Pearson M."/>
            <person name="Roberts A."/>
            <person name="Saif S."/>
            <person name="Shea T."/>
            <person name="Shenoy N."/>
            <person name="Sisk P."/>
            <person name="Stolte C."/>
            <person name="Sykes S."/>
            <person name="Walk T."/>
            <person name="White J."/>
            <person name="Yandava C."/>
            <person name="Haas B."/>
            <person name="Nusbaum C."/>
            <person name="Birren B."/>
        </authorList>
    </citation>
    <scope>NUCLEOTIDE SEQUENCE [LARGE SCALE GENOMIC DNA]</scope>
    <source>
        <strain evidence="4">ATCC 64411 / 73-15</strain>
    </source>
</reference>
<reference evidence="2" key="1">
    <citation type="submission" date="2010-05" db="EMBL/GenBank/DDBJ databases">
        <title>The Genome Sequence of Magnaporthe poae strain ATCC 64411.</title>
        <authorList>
            <consortium name="The Broad Institute Genome Sequencing Platform"/>
            <consortium name="Broad Institute Genome Sequencing Center for Infectious Disease"/>
            <person name="Ma L.-J."/>
            <person name="Dead R."/>
            <person name="Young S."/>
            <person name="Zeng Q."/>
            <person name="Koehrsen M."/>
            <person name="Alvarado L."/>
            <person name="Berlin A."/>
            <person name="Chapman S.B."/>
            <person name="Chen Z."/>
            <person name="Freedman E."/>
            <person name="Gellesch M."/>
            <person name="Goldberg J."/>
            <person name="Griggs A."/>
            <person name="Gujja S."/>
            <person name="Heilman E.R."/>
            <person name="Heiman D."/>
            <person name="Hepburn T."/>
            <person name="Howarth C."/>
            <person name="Jen D."/>
            <person name="Larson L."/>
            <person name="Mehta T."/>
            <person name="Neiman D."/>
            <person name="Pearson M."/>
            <person name="Roberts A."/>
            <person name="Saif S."/>
            <person name="Shea T."/>
            <person name="Shenoy N."/>
            <person name="Sisk P."/>
            <person name="Stolte C."/>
            <person name="Sykes S."/>
            <person name="Walk T."/>
            <person name="White J."/>
            <person name="Yandava C."/>
            <person name="Haas B."/>
            <person name="Nusbaum C."/>
            <person name="Birren B."/>
        </authorList>
    </citation>
    <scope>NUCLEOTIDE SEQUENCE</scope>
    <source>
        <strain evidence="2">ATCC 64411</strain>
    </source>
</reference>
<dbReference type="EnsemblFungi" id="MAPG_02333T0">
    <property type="protein sequence ID" value="MAPG_02333T0"/>
    <property type="gene ID" value="MAPG_02333"/>
</dbReference>
<proteinExistence type="predicted"/>
<reference evidence="2" key="3">
    <citation type="submission" date="2011-03" db="EMBL/GenBank/DDBJ databases">
        <title>Annotation of Magnaporthe poae ATCC 64411.</title>
        <authorList>
            <person name="Ma L.-J."/>
            <person name="Dead R."/>
            <person name="Young S.K."/>
            <person name="Zeng Q."/>
            <person name="Gargeya S."/>
            <person name="Fitzgerald M."/>
            <person name="Haas B."/>
            <person name="Abouelleil A."/>
            <person name="Alvarado L."/>
            <person name="Arachchi H.M."/>
            <person name="Berlin A."/>
            <person name="Brown A."/>
            <person name="Chapman S.B."/>
            <person name="Chen Z."/>
            <person name="Dunbar C."/>
            <person name="Freedman E."/>
            <person name="Gearin G."/>
            <person name="Gellesch M."/>
            <person name="Goldberg J."/>
            <person name="Griggs A."/>
            <person name="Gujja S."/>
            <person name="Heiman D."/>
            <person name="Howarth C."/>
            <person name="Larson L."/>
            <person name="Lui A."/>
            <person name="MacDonald P.J.P."/>
            <person name="Mehta T."/>
            <person name="Montmayeur A."/>
            <person name="Murphy C."/>
            <person name="Neiman D."/>
            <person name="Pearson M."/>
            <person name="Priest M."/>
            <person name="Roberts A."/>
            <person name="Saif S."/>
            <person name="Shea T."/>
            <person name="Shenoy N."/>
            <person name="Sisk P."/>
            <person name="Stolte C."/>
            <person name="Sykes S."/>
            <person name="Yandava C."/>
            <person name="Wortman J."/>
            <person name="Nusbaum C."/>
            <person name="Birren B."/>
        </authorList>
    </citation>
    <scope>NUCLEOTIDE SEQUENCE</scope>
    <source>
        <strain evidence="2">ATCC 64411</strain>
    </source>
</reference>
<protein>
    <submittedName>
        <fullName evidence="2 3">Uncharacterized protein</fullName>
    </submittedName>
</protein>
<dbReference type="VEuPathDB" id="FungiDB:MAPG_02333"/>
<evidence type="ECO:0000256" key="1">
    <source>
        <dbReference type="SAM" id="MobiDB-lite"/>
    </source>
</evidence>
<evidence type="ECO:0000313" key="2">
    <source>
        <dbReference type="EMBL" id="KLU83269.1"/>
    </source>
</evidence>
<accession>A0A0C4DR32</accession>
<dbReference type="EMBL" id="ADBL01000588">
    <property type="status" value="NOT_ANNOTATED_CDS"/>
    <property type="molecule type" value="Genomic_DNA"/>
</dbReference>
<evidence type="ECO:0000313" key="4">
    <source>
        <dbReference type="Proteomes" id="UP000011715"/>
    </source>
</evidence>